<dbReference type="GO" id="GO:0016810">
    <property type="term" value="F:hydrolase activity, acting on carbon-nitrogen (but not peptide) bonds"/>
    <property type="evidence" value="ECO:0007669"/>
    <property type="project" value="InterPro"/>
</dbReference>
<reference evidence="3 4" key="1">
    <citation type="submission" date="2020-02" db="EMBL/GenBank/DDBJ databases">
        <title>Draft genome sequence of two Spirosoma agri KCTC 52727 and Spirosoma terrae KCTC 52035.</title>
        <authorList>
            <person name="Rojas J."/>
            <person name="Ambika Manirajan B."/>
            <person name="Ratering S."/>
            <person name="Suarez C."/>
            <person name="Schnell S."/>
        </authorList>
    </citation>
    <scope>NUCLEOTIDE SEQUENCE [LARGE SCALE GENOMIC DNA]</scope>
    <source>
        <strain evidence="3 4">KCTC 52727</strain>
    </source>
</reference>
<dbReference type="Proteomes" id="UP000477386">
    <property type="component" value="Unassembled WGS sequence"/>
</dbReference>
<proteinExistence type="predicted"/>
<sequence>MYIMKNFLLNLLFLLATAEMSIAQKQTVDVLIKSGNLIDVRTGTIQTKKLIATRGKTIVGVFDESRLADFKAKTVIDATGKYIIPGLWDMHVHFGGGDTLIEENKNLLPLYIAHGITGIRDAAADLSSSVLQWREQIAKGELAGPTLFTSGPKLEGYKSSWVGDIEVSTNAEVDKMLDSLQRMKVDFVKITDNTITPDIYLYILQEAKKRGMKTSGHVPFALTMDQVTSAGLGSVEHMSYVFKAGSTRDKEVAEKVRAGQLTARLASPMVMQSFDEATALPVYRRMAKNGTYVVPTLNISRTIAFLDQDNHQNDTYLQYIGPGLKNTYAWRVNRVAKDGPEAIAERHAVYEKTSALLPLLHKAGVTIMAGTDAGFLNSYVYPGLGLHQELSYFVKAGLTPLQALQSAIIPGPEFLRKSDLYGSIAAGKSADILLLDRNPVAAIDATQAINTVILRGTVYDRKALDGLLSEAKKKASKY</sequence>
<keyword evidence="4" id="KW-1185">Reference proteome</keyword>
<organism evidence="3 4">
    <name type="scientific">Spirosoma agri</name>
    <dbReference type="NCBI Taxonomy" id="1987381"/>
    <lineage>
        <taxon>Bacteria</taxon>
        <taxon>Pseudomonadati</taxon>
        <taxon>Bacteroidota</taxon>
        <taxon>Cytophagia</taxon>
        <taxon>Cytophagales</taxon>
        <taxon>Cytophagaceae</taxon>
        <taxon>Spirosoma</taxon>
    </lineage>
</organism>
<dbReference type="SUPFAM" id="SSF51556">
    <property type="entry name" value="Metallo-dependent hydrolases"/>
    <property type="match status" value="1"/>
</dbReference>
<protein>
    <submittedName>
        <fullName evidence="3">Amidohydrolase family protein</fullName>
    </submittedName>
</protein>
<dbReference type="PANTHER" id="PTHR43135">
    <property type="entry name" value="ALPHA-D-RIBOSE 1-METHYLPHOSPHONATE 5-TRIPHOSPHATE DIPHOSPHATASE"/>
    <property type="match status" value="1"/>
</dbReference>
<dbReference type="Gene3D" id="1.20.58.520">
    <property type="entry name" value="Amidohydrolase"/>
    <property type="match status" value="1"/>
</dbReference>
<dbReference type="Gene3D" id="3.30.110.90">
    <property type="entry name" value="Amidohydrolase"/>
    <property type="match status" value="1"/>
</dbReference>
<evidence type="ECO:0000313" key="4">
    <source>
        <dbReference type="Proteomes" id="UP000477386"/>
    </source>
</evidence>
<feature type="domain" description="Amidohydrolase-related" evidence="2">
    <location>
        <begin position="82"/>
        <end position="457"/>
    </location>
</feature>
<dbReference type="InterPro" id="IPR051781">
    <property type="entry name" value="Metallo-dep_Hydrolase"/>
</dbReference>
<dbReference type="SUPFAM" id="SSF51338">
    <property type="entry name" value="Composite domain of metallo-dependent hydrolases"/>
    <property type="match status" value="1"/>
</dbReference>
<keyword evidence="1" id="KW-0732">Signal</keyword>
<dbReference type="InterPro" id="IPR011059">
    <property type="entry name" value="Metal-dep_hydrolase_composite"/>
</dbReference>
<evidence type="ECO:0000256" key="1">
    <source>
        <dbReference type="SAM" id="SignalP"/>
    </source>
</evidence>
<accession>A0A6M0IH20</accession>
<dbReference type="AlphaFoldDB" id="A0A6M0IH20"/>
<feature type="signal peptide" evidence="1">
    <location>
        <begin position="1"/>
        <end position="23"/>
    </location>
</feature>
<evidence type="ECO:0000259" key="2">
    <source>
        <dbReference type="Pfam" id="PF01979"/>
    </source>
</evidence>
<dbReference type="EMBL" id="JAAGNZ010000001">
    <property type="protein sequence ID" value="NEU67579.1"/>
    <property type="molecule type" value="Genomic_DNA"/>
</dbReference>
<name>A0A6M0IH20_9BACT</name>
<evidence type="ECO:0000313" key="3">
    <source>
        <dbReference type="EMBL" id="NEU67579.1"/>
    </source>
</evidence>
<keyword evidence="3" id="KW-0378">Hydrolase</keyword>
<gene>
    <name evidence="3" type="ORF">GK091_11855</name>
</gene>
<dbReference type="InterPro" id="IPR006680">
    <property type="entry name" value="Amidohydro-rel"/>
</dbReference>
<dbReference type="PANTHER" id="PTHR43135:SF3">
    <property type="entry name" value="ALPHA-D-RIBOSE 1-METHYLPHOSPHONATE 5-TRIPHOSPHATE DIPHOSPHATASE"/>
    <property type="match status" value="1"/>
</dbReference>
<dbReference type="Gene3D" id="2.30.40.10">
    <property type="entry name" value="Urease, subunit C, domain 1"/>
    <property type="match status" value="1"/>
</dbReference>
<dbReference type="Gene3D" id="3.40.50.10910">
    <property type="entry name" value="Amidohydrolase"/>
    <property type="match status" value="1"/>
</dbReference>
<comment type="caution">
    <text evidence="3">The sequence shown here is derived from an EMBL/GenBank/DDBJ whole genome shotgun (WGS) entry which is preliminary data.</text>
</comment>
<dbReference type="InterPro" id="IPR032466">
    <property type="entry name" value="Metal_Hydrolase"/>
</dbReference>
<feature type="chain" id="PRO_5027016746" evidence="1">
    <location>
        <begin position="24"/>
        <end position="478"/>
    </location>
</feature>
<dbReference type="Pfam" id="PF01979">
    <property type="entry name" value="Amidohydro_1"/>
    <property type="match status" value="1"/>
</dbReference>